<evidence type="ECO:0000313" key="1">
    <source>
        <dbReference type="EMBL" id="VVH83990.1"/>
    </source>
</evidence>
<proteinExistence type="predicted"/>
<sequence length="60" mass="6626">MRIDKRPVDPRIRELKTELAYARAALKKLERLANADAAALAAARARLTAAERALTEHGTE</sequence>
<dbReference type="EMBL" id="LR700248">
    <property type="protein sequence ID" value="VVH83990.1"/>
    <property type="molecule type" value="Genomic_DNA"/>
</dbReference>
<accession>A0A5E5R873</accession>
<dbReference type="AlphaFoldDB" id="A0A5E5R873"/>
<organism evidence="1">
    <name type="scientific">Pseudomonas aeruginosa</name>
    <dbReference type="NCBI Taxonomy" id="287"/>
    <lineage>
        <taxon>Bacteria</taxon>
        <taxon>Pseudomonadati</taxon>
        <taxon>Pseudomonadota</taxon>
        <taxon>Gammaproteobacteria</taxon>
        <taxon>Pseudomonadales</taxon>
        <taxon>Pseudomonadaceae</taxon>
        <taxon>Pseudomonas</taxon>
    </lineage>
</organism>
<protein>
    <submittedName>
        <fullName evidence="1">Electron transport complex subunit RsxC</fullName>
    </submittedName>
</protein>
<reference evidence="1" key="1">
    <citation type="submission" date="2019-09" db="EMBL/GenBank/DDBJ databases">
        <authorList>
            <person name="Gross C."/>
            <person name="Bohn E."/>
        </authorList>
    </citation>
    <scope>NUCLEOTIDE SEQUENCE</scope>
    <source>
        <strain evidence="1">ID40</strain>
    </source>
</reference>
<gene>
    <name evidence="1" type="primary">rsxC</name>
    <name evidence="1" type="ORF">TUEID40_05187</name>
</gene>
<name>A0A5E5R873_PSEAI</name>